<dbReference type="Proteomes" id="UP001314169">
    <property type="component" value="Chromosome 13"/>
</dbReference>
<evidence type="ECO:0000313" key="2">
    <source>
        <dbReference type="Proteomes" id="UP001314169"/>
    </source>
</evidence>
<accession>A0ABN9ZBE0</accession>
<evidence type="ECO:0000313" key="1">
    <source>
        <dbReference type="EMBL" id="CAK6435636.1"/>
    </source>
</evidence>
<organism evidence="1 2">
    <name type="scientific">Pipistrellus nathusii</name>
    <name type="common">Nathusius' pipistrelle</name>
    <dbReference type="NCBI Taxonomy" id="59473"/>
    <lineage>
        <taxon>Eukaryota</taxon>
        <taxon>Metazoa</taxon>
        <taxon>Chordata</taxon>
        <taxon>Craniata</taxon>
        <taxon>Vertebrata</taxon>
        <taxon>Euteleostomi</taxon>
        <taxon>Mammalia</taxon>
        <taxon>Eutheria</taxon>
        <taxon>Laurasiatheria</taxon>
        <taxon>Chiroptera</taxon>
        <taxon>Yangochiroptera</taxon>
        <taxon>Vespertilionidae</taxon>
        <taxon>Pipistrellus</taxon>
    </lineage>
</organism>
<dbReference type="EMBL" id="OY882870">
    <property type="protein sequence ID" value="CAK6435636.1"/>
    <property type="molecule type" value="Genomic_DNA"/>
</dbReference>
<sequence>MILKLVVLAKCFALDILNLGRLFGMCENSNSFPVPTFLDPRMQNRTTHLNLTQESRILTLLWEMSTQGNKQHIASIVKLNNEVNRFIKVGTFIQPLQHSCLFSFKCLETGLTVGLSVVRTRCVFCL</sequence>
<protein>
    <submittedName>
        <fullName evidence="1">Uncharacterized protein</fullName>
    </submittedName>
</protein>
<reference evidence="1" key="1">
    <citation type="submission" date="2023-12" db="EMBL/GenBank/DDBJ databases">
        <authorList>
            <person name="Brown T."/>
        </authorList>
    </citation>
    <scope>NUCLEOTIDE SEQUENCE</scope>
</reference>
<name>A0ABN9ZBE0_PIPNA</name>
<gene>
    <name evidence="1" type="ORF">MPIPNATIZW_LOCUS3942</name>
</gene>
<proteinExistence type="predicted"/>
<keyword evidence="2" id="KW-1185">Reference proteome</keyword>